<gene>
    <name evidence="2" type="ORF">PACLA_8A002357</name>
</gene>
<dbReference type="EMBL" id="CACRXK020005748">
    <property type="protein sequence ID" value="CAB4007276.1"/>
    <property type="molecule type" value="Genomic_DNA"/>
</dbReference>
<sequence length="54" mass="5867">MGDTIIAIGGNSENERHQSVAVKTVEYLVLGENTWKKLPPMHCERSGATACLLP</sequence>
<proteinExistence type="predicted"/>
<dbReference type="Pfam" id="PF01344">
    <property type="entry name" value="Kelch_1"/>
    <property type="match status" value="1"/>
</dbReference>
<protein>
    <submittedName>
        <fullName evidence="2">---NA</fullName>
    </submittedName>
</protein>
<evidence type="ECO:0000256" key="1">
    <source>
        <dbReference type="ARBA" id="ARBA00022441"/>
    </source>
</evidence>
<dbReference type="SUPFAM" id="SSF117281">
    <property type="entry name" value="Kelch motif"/>
    <property type="match status" value="1"/>
</dbReference>
<evidence type="ECO:0000313" key="3">
    <source>
        <dbReference type="Proteomes" id="UP001152795"/>
    </source>
</evidence>
<evidence type="ECO:0000313" key="2">
    <source>
        <dbReference type="EMBL" id="CAB4007276.1"/>
    </source>
</evidence>
<dbReference type="AlphaFoldDB" id="A0A7D9IJ24"/>
<reference evidence="2" key="1">
    <citation type="submission" date="2020-04" db="EMBL/GenBank/DDBJ databases">
        <authorList>
            <person name="Alioto T."/>
            <person name="Alioto T."/>
            <person name="Gomez Garrido J."/>
        </authorList>
    </citation>
    <scope>NUCLEOTIDE SEQUENCE</scope>
    <source>
        <strain evidence="2">A484AB</strain>
    </source>
</reference>
<accession>A0A7D9IJ24</accession>
<keyword evidence="1" id="KW-0880">Kelch repeat</keyword>
<name>A0A7D9IJ24_PARCT</name>
<dbReference type="Proteomes" id="UP001152795">
    <property type="component" value="Unassembled WGS sequence"/>
</dbReference>
<dbReference type="InterPro" id="IPR015915">
    <property type="entry name" value="Kelch-typ_b-propeller"/>
</dbReference>
<comment type="caution">
    <text evidence="2">The sequence shown here is derived from an EMBL/GenBank/DDBJ whole genome shotgun (WGS) entry which is preliminary data.</text>
</comment>
<dbReference type="InterPro" id="IPR006652">
    <property type="entry name" value="Kelch_1"/>
</dbReference>
<organism evidence="2 3">
    <name type="scientific">Paramuricea clavata</name>
    <name type="common">Red gorgonian</name>
    <name type="synonym">Violescent sea-whip</name>
    <dbReference type="NCBI Taxonomy" id="317549"/>
    <lineage>
        <taxon>Eukaryota</taxon>
        <taxon>Metazoa</taxon>
        <taxon>Cnidaria</taxon>
        <taxon>Anthozoa</taxon>
        <taxon>Octocorallia</taxon>
        <taxon>Malacalcyonacea</taxon>
        <taxon>Plexauridae</taxon>
        <taxon>Paramuricea</taxon>
    </lineage>
</organism>
<dbReference type="Gene3D" id="2.120.10.80">
    <property type="entry name" value="Kelch-type beta propeller"/>
    <property type="match status" value="1"/>
</dbReference>
<dbReference type="SMART" id="SM00612">
    <property type="entry name" value="Kelch"/>
    <property type="match status" value="1"/>
</dbReference>
<keyword evidence="3" id="KW-1185">Reference proteome</keyword>